<gene>
    <name evidence="6" type="ORF">SAMN06265827_103164</name>
</gene>
<dbReference type="Pfam" id="PF03808">
    <property type="entry name" value="Glyco_tran_WecG"/>
    <property type="match status" value="1"/>
</dbReference>
<dbReference type="InterPro" id="IPR034714">
    <property type="entry name" value="TagA_TarA"/>
</dbReference>
<keyword evidence="4 5" id="KW-0961">Cell wall biogenesis/degradation</keyword>
<keyword evidence="7" id="KW-1185">Reference proteome</keyword>
<dbReference type="CDD" id="cd06533">
    <property type="entry name" value="Glyco_transf_WecG_TagA"/>
    <property type="match status" value="1"/>
</dbReference>
<comment type="function">
    <text evidence="5">Catalyzes the conversion of GlcNAc-PP-undecaprenol into ManNAc-GlcNAc-PP-undecaprenol, the first committed lipid intermediate in the de novo synthesis of teichoic acid.</text>
</comment>
<dbReference type="AlphaFoldDB" id="A0A285FXV5"/>
<dbReference type="HAMAP" id="MF_02070">
    <property type="entry name" value="TagA_TarA"/>
    <property type="match status" value="1"/>
</dbReference>
<evidence type="ECO:0000313" key="6">
    <source>
        <dbReference type="EMBL" id="SNY16107.1"/>
    </source>
</evidence>
<dbReference type="PANTHER" id="PTHR34136">
    <property type="match status" value="1"/>
</dbReference>
<organism evidence="6 7">
    <name type="scientific">Orenia metallireducens</name>
    <dbReference type="NCBI Taxonomy" id="1413210"/>
    <lineage>
        <taxon>Bacteria</taxon>
        <taxon>Bacillati</taxon>
        <taxon>Bacillota</taxon>
        <taxon>Clostridia</taxon>
        <taxon>Halanaerobiales</taxon>
        <taxon>Halobacteroidaceae</taxon>
        <taxon>Orenia</taxon>
    </lineage>
</organism>
<keyword evidence="3 5" id="KW-0777">Teichoic acid biosynthesis</keyword>
<keyword evidence="2 5" id="KW-0808">Transferase</keyword>
<dbReference type="InterPro" id="IPR004629">
    <property type="entry name" value="WecG_TagA_CpsF"/>
</dbReference>
<dbReference type="RefSeq" id="WP_097016622.1">
    <property type="nucleotide sequence ID" value="NZ_OBDZ01000003.1"/>
</dbReference>
<evidence type="ECO:0000256" key="4">
    <source>
        <dbReference type="ARBA" id="ARBA00023316"/>
    </source>
</evidence>
<sequence>MRDRVDILGVLVDKVAQKEALNRVKSFIDSKDSHIIVTPNAEMIIRAHQDEELRRILNSADLVIPDGTGVVLASKLLGNSLTERVTGIDLVKELLEIGSKVGYNFYFLGGAPKVAQEAKAKVKEKYPNLDIRTHHGYLDRALEAKVLEELENTKVDILLVGMGVPLQEKWLDKHLANLEIPVGIGVGGTFDILAGKKKRAPKMIQNFHLEWLYRLLQEPKRLGRMSALPQFIYEIFQEKLKKLNKLK</sequence>
<dbReference type="UniPathway" id="UPA00632"/>
<evidence type="ECO:0000313" key="7">
    <source>
        <dbReference type="Proteomes" id="UP000219573"/>
    </source>
</evidence>
<dbReference type="PANTHER" id="PTHR34136:SF1">
    <property type="entry name" value="UDP-N-ACETYL-D-MANNOSAMINURONIC ACID TRANSFERASE"/>
    <property type="match status" value="1"/>
</dbReference>
<dbReference type="OrthoDB" id="9771846at2"/>
<proteinExistence type="inferred from homology"/>
<dbReference type="Proteomes" id="UP000219573">
    <property type="component" value="Unassembled WGS sequence"/>
</dbReference>
<dbReference type="EC" id="2.4.1.187" evidence="5"/>
<protein>
    <recommendedName>
        <fullName evidence="5">N-acetylglucosaminyldiphosphoundecaprenol N-acetyl-beta-D-mannosaminyltransferase</fullName>
        <ecNumber evidence="5">2.4.1.187</ecNumber>
    </recommendedName>
    <alternativeName>
        <fullName evidence="5">N-acetylmannosaminyltransferase</fullName>
    </alternativeName>
    <alternativeName>
        <fullName evidence="5">UDP-N-acetylmannosamine transferase</fullName>
    </alternativeName>
    <alternativeName>
        <fullName evidence="5">UDP-N-acetylmannosamine:N-acetylglucosaminyl pyrophosphorylundecaprenol N-acetylmannosaminyltransferase</fullName>
    </alternativeName>
</protein>
<dbReference type="STRING" id="1413210.U472_14100"/>
<comment type="catalytic activity">
    <reaction evidence="5">
        <text>UDP-N-acetyl-alpha-D-mannosamine + N-acetyl-alpha-D-glucosaminyl-di-trans,octa-cis-undecaprenyl diphosphate = N-acetyl-beta-D-mannosaminyl-(1-&gt;4)-N-acetyl-alpha-D-glucosaminyl di-trans,octa-cis-undecaprenyl diphosphate + UDP + H(+)</text>
        <dbReference type="Rhea" id="RHEA:16053"/>
        <dbReference type="ChEBI" id="CHEBI:15378"/>
        <dbReference type="ChEBI" id="CHEBI:58223"/>
        <dbReference type="ChEBI" id="CHEBI:62959"/>
        <dbReference type="ChEBI" id="CHEBI:68623"/>
        <dbReference type="ChEBI" id="CHEBI:132210"/>
        <dbReference type="EC" id="2.4.1.187"/>
    </reaction>
</comment>
<comment type="similarity">
    <text evidence="5">Belongs to the glycosyltransferase 26 family. TagA/TarA subfamily.</text>
</comment>
<evidence type="ECO:0000256" key="1">
    <source>
        <dbReference type="ARBA" id="ARBA00022676"/>
    </source>
</evidence>
<dbReference type="GO" id="GO:0047244">
    <property type="term" value="F:N-acetylglucosaminyldiphosphoundecaprenol N-acetyl-beta-D-mannosaminyltransferase activity"/>
    <property type="evidence" value="ECO:0007669"/>
    <property type="project" value="UniProtKB-UniRule"/>
</dbReference>
<reference evidence="7" key="1">
    <citation type="submission" date="2017-09" db="EMBL/GenBank/DDBJ databases">
        <authorList>
            <person name="Varghese N."/>
            <person name="Submissions S."/>
        </authorList>
    </citation>
    <scope>NUCLEOTIDE SEQUENCE [LARGE SCALE GENOMIC DNA]</scope>
    <source>
        <strain evidence="7">MSL47</strain>
    </source>
</reference>
<dbReference type="EMBL" id="OBDZ01000003">
    <property type="protein sequence ID" value="SNY16107.1"/>
    <property type="molecule type" value="Genomic_DNA"/>
</dbReference>
<dbReference type="GO" id="GO:0019350">
    <property type="term" value="P:teichoic acid biosynthetic process"/>
    <property type="evidence" value="ECO:0007669"/>
    <property type="project" value="UniProtKB-UniRule"/>
</dbReference>
<name>A0A285FXV5_9FIRM</name>
<dbReference type="GO" id="GO:0071555">
    <property type="term" value="P:cell wall organization"/>
    <property type="evidence" value="ECO:0007669"/>
    <property type="project" value="UniProtKB-KW"/>
</dbReference>
<evidence type="ECO:0000256" key="3">
    <source>
        <dbReference type="ARBA" id="ARBA00022944"/>
    </source>
</evidence>
<keyword evidence="1 5" id="KW-0328">Glycosyltransferase</keyword>
<evidence type="ECO:0000256" key="2">
    <source>
        <dbReference type="ARBA" id="ARBA00022679"/>
    </source>
</evidence>
<evidence type="ECO:0000256" key="5">
    <source>
        <dbReference type="HAMAP-Rule" id="MF_02070"/>
    </source>
</evidence>
<dbReference type="NCBIfam" id="TIGR00696">
    <property type="entry name" value="wecG_tagA_cpsF"/>
    <property type="match status" value="1"/>
</dbReference>
<comment type="pathway">
    <text evidence="5">Cell wall biogenesis; teichoic acid biosynthesis.</text>
</comment>
<accession>A0A285FXV5</accession>